<comment type="similarity">
    <text evidence="4 12 14">Belongs to the uroporphyrinogen decarboxylase family.</text>
</comment>
<dbReference type="InterPro" id="IPR006361">
    <property type="entry name" value="Uroporphyrinogen_deCO2ase_HemE"/>
</dbReference>
<reference evidence="16 17" key="1">
    <citation type="journal article" date="2011" name="ISME J.">
        <title>Community ecology of hot spring cyanobacterial mats: predominant populations and their functional potential.</title>
        <authorList>
            <person name="Klatt C.G."/>
            <person name="Wood J.M."/>
            <person name="Rusch D.B."/>
            <person name="Bateson M.M."/>
            <person name="Hamamura N."/>
            <person name="Heidelberg J.F."/>
            <person name="Grossman A.R."/>
            <person name="Bhaya D."/>
            <person name="Cohan F.M."/>
            <person name="Kuhl M."/>
            <person name="Bryant D.A."/>
            <person name="Ward D.M."/>
        </authorList>
    </citation>
    <scope>NUCLEOTIDE SEQUENCE [LARGE SCALE GENOMIC DNA]</scope>
    <source>
        <strain evidence="16">OS</strain>
    </source>
</reference>
<dbReference type="CDD" id="cd00717">
    <property type="entry name" value="URO-D"/>
    <property type="match status" value="1"/>
</dbReference>
<dbReference type="SUPFAM" id="SSF51726">
    <property type="entry name" value="UROD/MetE-like"/>
    <property type="match status" value="1"/>
</dbReference>
<evidence type="ECO:0000313" key="16">
    <source>
        <dbReference type="EMBL" id="RFM24272.1"/>
    </source>
</evidence>
<dbReference type="NCBIfam" id="TIGR01464">
    <property type="entry name" value="hemE"/>
    <property type="match status" value="1"/>
</dbReference>
<dbReference type="Proteomes" id="UP000266389">
    <property type="component" value="Unassembled WGS sequence"/>
</dbReference>
<name>A0A395M0N0_9BACT</name>
<evidence type="ECO:0000256" key="7">
    <source>
        <dbReference type="ARBA" id="ARBA00014308"/>
    </source>
</evidence>
<comment type="caution">
    <text evidence="16">The sequence shown here is derived from an EMBL/GenBank/DDBJ whole genome shotgun (WGS) entry which is preliminary data.</text>
</comment>
<evidence type="ECO:0000256" key="2">
    <source>
        <dbReference type="ARBA" id="ARBA00004496"/>
    </source>
</evidence>
<feature type="binding site" evidence="12">
    <location>
        <position position="151"/>
    </location>
    <ligand>
        <name>substrate</name>
    </ligand>
</feature>
<keyword evidence="11 12" id="KW-0627">Porphyrin biosynthesis</keyword>
<evidence type="ECO:0000256" key="5">
    <source>
        <dbReference type="ARBA" id="ARBA00011738"/>
    </source>
</evidence>
<evidence type="ECO:0000313" key="17">
    <source>
        <dbReference type="Proteomes" id="UP000266389"/>
    </source>
</evidence>
<feature type="domain" description="Uroporphyrinogen decarboxylase (URO-D)" evidence="15">
    <location>
        <begin position="20"/>
        <end position="29"/>
    </location>
</feature>
<evidence type="ECO:0000256" key="3">
    <source>
        <dbReference type="ARBA" id="ARBA00004804"/>
    </source>
</evidence>
<comment type="pathway">
    <text evidence="3 12 13">Porphyrin-containing compound metabolism; protoporphyrin-IX biosynthesis; coproporphyrinogen-III from 5-aminolevulinate: step 4/4.</text>
</comment>
<dbReference type="Gene3D" id="3.20.20.210">
    <property type="match status" value="1"/>
</dbReference>
<dbReference type="InterPro" id="IPR000257">
    <property type="entry name" value="Uroporphyrinogen_deCOase"/>
</dbReference>
<feature type="binding site" evidence="12">
    <location>
        <position position="325"/>
    </location>
    <ligand>
        <name>substrate</name>
    </ligand>
</feature>
<dbReference type="PANTHER" id="PTHR21091">
    <property type="entry name" value="METHYLTETRAHYDROFOLATE:HOMOCYSTEINE METHYLTRANSFERASE RELATED"/>
    <property type="match status" value="1"/>
</dbReference>
<evidence type="ECO:0000259" key="15">
    <source>
        <dbReference type="PROSITE" id="PS00906"/>
    </source>
</evidence>
<dbReference type="AlphaFoldDB" id="A0A395M0N0"/>
<dbReference type="GO" id="GO:0005829">
    <property type="term" value="C:cytosol"/>
    <property type="evidence" value="ECO:0007669"/>
    <property type="project" value="TreeGrafter"/>
</dbReference>
<accession>A0A395M0N0</accession>
<evidence type="ECO:0000256" key="6">
    <source>
        <dbReference type="ARBA" id="ARBA00012288"/>
    </source>
</evidence>
<keyword evidence="10 12" id="KW-0456">Lyase</keyword>
<comment type="subunit">
    <text evidence="5 12">Homodimer.</text>
</comment>
<proteinExistence type="inferred from homology"/>
<evidence type="ECO:0000256" key="8">
    <source>
        <dbReference type="ARBA" id="ARBA00022490"/>
    </source>
</evidence>
<evidence type="ECO:0000256" key="4">
    <source>
        <dbReference type="ARBA" id="ARBA00009935"/>
    </source>
</evidence>
<dbReference type="EC" id="4.1.1.37" evidence="6 12"/>
<sequence length="369" mass="41557">MLKNDLVIRALQRKPVHRTPIWIMRQAGRYLPEYREVRKKTDFLTLCKTPELAARVTIQPVDIMDVDAAIIFSDILVVPEAMGMRLEMLESHGPRFLEPIRSRSDIEKLVVPDVSQALRYVEDAIRLTKRELHGRVPIIGFSGAAWSLFAYAVEGKASKDFKVAKELIYTCRSDAHALLRKLNKVLTDYLLLQIEAGANAVQIFDTWASLLSEDAFMEFSLSYIHEAVQTIKTKYPNVPVIVFAKGANTVLSEIAQTGCDAVSLDWTIDIGRARWQLADRVALQGNLDPTILYASHDVICKEAAKILQRFGDHSDTSGHVFNLGHGILPDIDPAHLKTLIDFVKVESAKYHRHAQLILTQKDKKDDSTC</sequence>
<keyword evidence="8 12" id="KW-0963">Cytoplasm</keyword>
<evidence type="ECO:0000256" key="1">
    <source>
        <dbReference type="ARBA" id="ARBA00002448"/>
    </source>
</evidence>
<comment type="caution">
    <text evidence="12">Lacks conserved residue(s) required for the propagation of feature annotation.</text>
</comment>
<evidence type="ECO:0000256" key="11">
    <source>
        <dbReference type="ARBA" id="ARBA00023244"/>
    </source>
</evidence>
<evidence type="ECO:0000256" key="13">
    <source>
        <dbReference type="RuleBase" id="RU000554"/>
    </source>
</evidence>
<dbReference type="PROSITE" id="PS00906">
    <property type="entry name" value="UROD_1"/>
    <property type="match status" value="1"/>
</dbReference>
<dbReference type="FunFam" id="3.20.20.210:FF:000001">
    <property type="entry name" value="Uroporphyrinogen decarboxylase"/>
    <property type="match status" value="1"/>
</dbReference>
<comment type="function">
    <text evidence="1 12">Catalyzes the decarboxylation of four acetate groups of uroporphyrinogen-III to yield coproporphyrinogen-III.</text>
</comment>
<feature type="binding site" evidence="12">
    <location>
        <position position="74"/>
    </location>
    <ligand>
        <name>substrate</name>
    </ligand>
</feature>
<evidence type="ECO:0000256" key="10">
    <source>
        <dbReference type="ARBA" id="ARBA00023239"/>
    </source>
</evidence>
<feature type="binding site" evidence="12">
    <location>
        <begin position="25"/>
        <end position="29"/>
    </location>
    <ligand>
        <name>substrate</name>
    </ligand>
</feature>
<evidence type="ECO:0000256" key="9">
    <source>
        <dbReference type="ARBA" id="ARBA00022793"/>
    </source>
</evidence>
<dbReference type="GO" id="GO:0004853">
    <property type="term" value="F:uroporphyrinogen decarboxylase activity"/>
    <property type="evidence" value="ECO:0007669"/>
    <property type="project" value="UniProtKB-UniRule"/>
</dbReference>
<evidence type="ECO:0000256" key="14">
    <source>
        <dbReference type="RuleBase" id="RU004169"/>
    </source>
</evidence>
<dbReference type="InterPro" id="IPR038071">
    <property type="entry name" value="UROD/MetE-like_sf"/>
</dbReference>
<dbReference type="UniPathway" id="UPA00251">
    <property type="reaction ID" value="UER00321"/>
</dbReference>
<comment type="subcellular location">
    <subcellularLocation>
        <location evidence="2 12">Cytoplasm</location>
    </subcellularLocation>
</comment>
<dbReference type="HAMAP" id="MF_00218">
    <property type="entry name" value="URO_D"/>
    <property type="match status" value="1"/>
</dbReference>
<gene>
    <name evidence="12" type="primary">hemE</name>
    <name evidence="16" type="ORF">D0433_06800</name>
</gene>
<dbReference type="Pfam" id="PF01208">
    <property type="entry name" value="URO-D"/>
    <property type="match status" value="1"/>
</dbReference>
<keyword evidence="9 12" id="KW-0210">Decarboxylase</keyword>
<comment type="catalytic activity">
    <reaction evidence="12 13">
        <text>uroporphyrinogen III + 4 H(+) = coproporphyrinogen III + 4 CO2</text>
        <dbReference type="Rhea" id="RHEA:19865"/>
        <dbReference type="ChEBI" id="CHEBI:15378"/>
        <dbReference type="ChEBI" id="CHEBI:16526"/>
        <dbReference type="ChEBI" id="CHEBI:57308"/>
        <dbReference type="ChEBI" id="CHEBI:57309"/>
        <dbReference type="EC" id="4.1.1.37"/>
    </reaction>
</comment>
<dbReference type="GO" id="GO:0006782">
    <property type="term" value="P:protoporphyrinogen IX biosynthetic process"/>
    <property type="evidence" value="ECO:0007669"/>
    <property type="project" value="UniProtKB-UniRule"/>
</dbReference>
<dbReference type="EMBL" id="PHFL01000045">
    <property type="protein sequence ID" value="RFM24272.1"/>
    <property type="molecule type" value="Genomic_DNA"/>
</dbReference>
<feature type="binding site" evidence="12">
    <location>
        <position position="206"/>
    </location>
    <ligand>
        <name>substrate</name>
    </ligand>
</feature>
<organism evidence="16 17">
    <name type="scientific">Candidatus Thermochlorobacter aerophilus</name>
    <dbReference type="NCBI Taxonomy" id="1868324"/>
    <lineage>
        <taxon>Bacteria</taxon>
        <taxon>Pseudomonadati</taxon>
        <taxon>Chlorobiota</taxon>
        <taxon>Chlorobiia</taxon>
        <taxon>Chlorobiales</taxon>
        <taxon>Candidatus Thermochlorobacteriaceae</taxon>
        <taxon>Candidatus Thermochlorobacter</taxon>
    </lineage>
</organism>
<feature type="site" description="Transition state stabilizer" evidence="12">
    <location>
        <position position="74"/>
    </location>
</feature>
<evidence type="ECO:0000256" key="12">
    <source>
        <dbReference type="HAMAP-Rule" id="MF_00218"/>
    </source>
</evidence>
<protein>
    <recommendedName>
        <fullName evidence="7 12">Uroporphyrinogen decarboxylase</fullName>
        <shortName evidence="12">UPD</shortName>
        <shortName evidence="12">URO-D</shortName>
        <ecNumber evidence="6 12">4.1.1.37</ecNumber>
    </recommendedName>
</protein>
<dbReference type="PANTHER" id="PTHR21091:SF169">
    <property type="entry name" value="UROPORPHYRINOGEN DECARBOXYLASE"/>
    <property type="match status" value="1"/>
</dbReference>